<organism evidence="1 2">
    <name type="scientific">Lysinibacillus zambalensis</name>
    <dbReference type="NCBI Taxonomy" id="3160866"/>
    <lineage>
        <taxon>Bacteria</taxon>
        <taxon>Bacillati</taxon>
        <taxon>Bacillota</taxon>
        <taxon>Bacilli</taxon>
        <taxon>Bacillales</taxon>
        <taxon>Bacillaceae</taxon>
        <taxon>Lysinibacillus</taxon>
    </lineage>
</organism>
<dbReference type="Proteomes" id="UP001478862">
    <property type="component" value="Unassembled WGS sequence"/>
</dbReference>
<comment type="caution">
    <text evidence="1">The sequence shown here is derived from an EMBL/GenBank/DDBJ whole genome shotgun (WGS) entry which is preliminary data.</text>
</comment>
<evidence type="ECO:0000313" key="1">
    <source>
        <dbReference type="EMBL" id="MEQ6356533.1"/>
    </source>
</evidence>
<evidence type="ECO:0000313" key="2">
    <source>
        <dbReference type="Proteomes" id="UP001478862"/>
    </source>
</evidence>
<protein>
    <submittedName>
        <fullName evidence="1">Uncharacterized protein</fullName>
    </submittedName>
</protein>
<dbReference type="RefSeq" id="WP_349660978.1">
    <property type="nucleotide sequence ID" value="NZ_JBEGDG010000015.1"/>
</dbReference>
<sequence length="125" mass="14687">MAHPISIRLMMKTHASKKFDELMEQFEYSQMLILLTTEGNFHSYPIENKEQDNGEFYVDLIFGDMKAFKKEKEVFEKLQSVHFESDNGELFEFKFLESLSVVEVVELSDFDTILYNPNTLEALLD</sequence>
<dbReference type="EMBL" id="JBEGDG010000015">
    <property type="protein sequence ID" value="MEQ6356533.1"/>
    <property type="molecule type" value="Genomic_DNA"/>
</dbReference>
<proteinExistence type="predicted"/>
<reference evidence="1 2" key="1">
    <citation type="submission" date="2024-06" db="EMBL/GenBank/DDBJ databases">
        <title>Lysinibacillus zambalefons sp. nov., a Novel Firmicute Isolated from the Poon Bato Zambales Hyperalkaline Spring.</title>
        <authorList>
            <person name="Aja J.A."/>
            <person name="Lazaro J.E.H."/>
            <person name="Llorin L.D."/>
            <person name="Lim K.R."/>
            <person name="Teodosio J."/>
            <person name="Dalisay D.S."/>
        </authorList>
    </citation>
    <scope>NUCLEOTIDE SEQUENCE [LARGE SCALE GENOMIC DNA]</scope>
    <source>
        <strain evidence="1 2">M3</strain>
    </source>
</reference>
<gene>
    <name evidence="1" type="ORF">ABNX05_18070</name>
</gene>
<accession>A0ABV1MVK4</accession>
<name>A0ABV1MVK4_9BACI</name>
<keyword evidence="2" id="KW-1185">Reference proteome</keyword>